<evidence type="ECO:0000259" key="1">
    <source>
        <dbReference type="PROSITE" id="PS51412"/>
    </source>
</evidence>
<dbReference type="InterPro" id="IPR055463">
    <property type="entry name" value="DUF7035"/>
</dbReference>
<evidence type="ECO:0000313" key="3">
    <source>
        <dbReference type="Proteomes" id="UP000695562"/>
    </source>
</evidence>
<dbReference type="Gene3D" id="2.160.20.10">
    <property type="entry name" value="Single-stranded right-handed beta-helix, Pectin lyase-like"/>
    <property type="match status" value="1"/>
</dbReference>
<dbReference type="PANTHER" id="PTHR31378">
    <property type="entry name" value="EGF-LIKE DOMAIN-CONTAINING PROTEIN-RELATED-RELATED"/>
    <property type="match status" value="1"/>
</dbReference>
<reference evidence="2" key="1">
    <citation type="submission" date="2020-01" db="EMBL/GenBank/DDBJ databases">
        <title>Development of genomics and gene disruption for Polysphondylium violaceum indicates a role for the polyketide synthase stlB in stalk morphogenesis.</title>
        <authorList>
            <person name="Narita B."/>
            <person name="Kawabe Y."/>
            <person name="Kin K."/>
            <person name="Saito T."/>
            <person name="Gibbs R."/>
            <person name="Kuspa A."/>
            <person name="Muzny D."/>
            <person name="Queller D."/>
            <person name="Richards S."/>
            <person name="Strassman J."/>
            <person name="Sucgang R."/>
            <person name="Worley K."/>
            <person name="Schaap P."/>
        </authorList>
    </citation>
    <scope>NUCLEOTIDE SEQUENCE</scope>
    <source>
        <strain evidence="2">QSvi11</strain>
    </source>
</reference>
<evidence type="ECO:0000313" key="2">
    <source>
        <dbReference type="EMBL" id="KAF2069407.1"/>
    </source>
</evidence>
<dbReference type="InterPro" id="IPR011050">
    <property type="entry name" value="Pectin_lyase_fold/virulence"/>
</dbReference>
<protein>
    <recommendedName>
        <fullName evidence="1">MACPF domain-containing protein</fullName>
    </recommendedName>
</protein>
<dbReference type="InterPro" id="IPR020864">
    <property type="entry name" value="MACPF"/>
</dbReference>
<dbReference type="InterPro" id="IPR055462">
    <property type="entry name" value="DUF7034"/>
</dbReference>
<dbReference type="EMBL" id="AJWJ01000668">
    <property type="protein sequence ID" value="KAF2069407.1"/>
    <property type="molecule type" value="Genomic_DNA"/>
</dbReference>
<dbReference type="PROSITE" id="PS51412">
    <property type="entry name" value="MACPF_2"/>
    <property type="match status" value="1"/>
</dbReference>
<dbReference type="OrthoDB" id="21110at2759"/>
<proteinExistence type="predicted"/>
<dbReference type="Pfam" id="PF01823">
    <property type="entry name" value="MACPF"/>
    <property type="match status" value="1"/>
</dbReference>
<comment type="caution">
    <text evidence="2">The sequence shown here is derived from an EMBL/GenBank/DDBJ whole genome shotgun (WGS) entry which is preliminary data.</text>
</comment>
<name>A0A8J4V0M1_9MYCE</name>
<dbReference type="Pfam" id="PF23033">
    <property type="entry name" value="DUF7034"/>
    <property type="match status" value="1"/>
</dbReference>
<gene>
    <name evidence="2" type="ORF">CYY_009272</name>
</gene>
<feature type="domain" description="MACPF" evidence="1">
    <location>
        <begin position="1358"/>
        <end position="1669"/>
    </location>
</feature>
<keyword evidence="3" id="KW-1185">Reference proteome</keyword>
<dbReference type="InterPro" id="IPR012334">
    <property type="entry name" value="Pectin_lyas_fold"/>
</dbReference>
<dbReference type="SUPFAM" id="SSF51126">
    <property type="entry name" value="Pectin lyase-like"/>
    <property type="match status" value="1"/>
</dbReference>
<sequence length="1669" mass="188125">MELFIGGTRVVIDEKDYWICGYNPKVSKATFQDSALSFSMHMPTLVGPIDNFVCNYKMAPNIINYCVLGKKYDGFDDIIQVSTKLMSDTEISFLDQTVLEFYIGSPLYPNKEKRIIVENPFYLPFDPQEELTNYKSYFSDANSFRPHSHMAVSFDVQVEKYSFFLLYYQNVNSNFNFFPIRGSLYSKELMSLIPVTFFNSQGPKNIDFKVVTRSGDSNVAVLEKQETMTLVEGIYFNILSLNQLDNLILAKLLISFTFVDDNYSFEYNFNGISKTEQIQFPFGYQLKTNMLIVPLLITPTPNNMISLKLKSIFQGEYINPFSFSSSNMMIDVNPPIVSIKSVGSFGVFQNIKSIELNILDTDSAVYEIKIGSYIFRAVDCLVFGTLNNGDFEITLDLTKQFITSVTPTVIVSDIYGNSVSVVIENFSESRVSSFDDIVAFEFLHGSIDTSIINRNTQAFLKIKNMDPYFKPVFTFFDRPFKSDPNEKFSFVATYQQDIDMYQFNIQLPNRPNIDSLEFSLYIAPFNISNYDLQSKFGDSAILKFHLDEIDVYPPMVTEMEIISDNEFDDILGWYLTISDTPTGLYNGSVKVISNYDGEPRVFVLSKENRVSGNEFVGKYKIAFEIQNQIQQTFFISEVILFDMNGRVSKYPPELHLLSPFIEISSSDFKVKNQIPYLPPQGFLEETISPILVSFTTDHGEKNLLTIKFQTKDAESGISTRHNPYIYIKGFMGHVQIIKSNIASIDEDGKSVSYKATATLDYELSQYGCYYFIYGITDNHLNTIGMDVTTLQVANFDYYYKNPILKMEPIIESYSRISQLGGYLTIYGNRFVYEATKETTSTMVMIDNRAFTPEFISPSLIVLNIPSSFVYSYLTGRVTSFDLSIQNSFGTSNIITISPKSFSRYLSMYVDPESTCASGCGSFHSPYSSIKSALSNATEHSTIILKDGMYRGSDNVDIEITSLSNIIIRSINGFLKTKIDCESYSLGFSIIGVQAIGITGITFMNCVSNKGGAFYIQDSSVLLTSVQFLNNLATNGGAVYSSRSDITILNSVFYGNKVINNGAAIYSDLSSIDIKGDFTRFSRNTNRNDKAIFNGSENNNNRDILCKNSTITVDSVVSLKNAQFSCVDGCDYTYKQESLCSDGEAPKDESLHCISGDSCLINSKCPCYFSGMVLEEYEPGCRLASEFACQVKERLPLPEIKLDNFMGGMTKFIVKIYGFVSIKESKYVDFTFYGSHFGFLFKLDRATKLSFSENSKFNETISIPLSDKQSHYIEILLFSNHPNGGDRLFNLAPFKDSSTTLFYSNQMCNDGIRNQGEKDSCDSNLPIFNPNSIPSCGDKICNETPNSCFQDCFDLVNLKKSQTTIVSKKLPGTDQLSFGLNVFSVEESQVPIFDFDYSSSETLKHPLTGIKYHIPKDFINFAIYPQCTYSPRVSTFLTLANLKNNLYSEAFSGETPTTDEAKKYFSLEKTVVEYSRIRKTPQQAIVRTDLYCKTSFIELDLDNIHFHANFLKQLDSVKVVEDMVNVLKKYGNHVYKSTYLGGKVSQMALAEPYAINVDLKDRAAKIFSNSIVTPVFSMTTPNDVSLATSITMSRLFNYGGKSASFSPSTDSKSSPLYQEWSTSLNTLPAAIQYTLYPIQKLLDKKGFINSNGVDIAAMWAQANTFYVNSF</sequence>
<dbReference type="Pfam" id="PF23034">
    <property type="entry name" value="DUF7035"/>
    <property type="match status" value="1"/>
</dbReference>
<organism evidence="2 3">
    <name type="scientific">Polysphondylium violaceum</name>
    <dbReference type="NCBI Taxonomy" id="133409"/>
    <lineage>
        <taxon>Eukaryota</taxon>
        <taxon>Amoebozoa</taxon>
        <taxon>Evosea</taxon>
        <taxon>Eumycetozoa</taxon>
        <taxon>Dictyostelia</taxon>
        <taxon>Dictyosteliales</taxon>
        <taxon>Dictyosteliaceae</taxon>
        <taxon>Polysphondylium</taxon>
    </lineage>
</organism>
<dbReference type="Proteomes" id="UP000695562">
    <property type="component" value="Unassembled WGS sequence"/>
</dbReference>
<accession>A0A8J4V0M1</accession>